<name>A0A5P8JVP4_9LACO</name>
<dbReference type="InterPro" id="IPR039552">
    <property type="entry name" value="IS66_C"/>
</dbReference>
<evidence type="ECO:0000313" key="7">
    <source>
        <dbReference type="Proteomes" id="UP000388452"/>
    </source>
</evidence>
<dbReference type="Pfam" id="PF03050">
    <property type="entry name" value="DDE_Tnp_IS66"/>
    <property type="match status" value="1"/>
</dbReference>
<dbReference type="AlphaFoldDB" id="A0A5P8JVP4"/>
<organism evidence="6 7">
    <name type="scientific">Lacticaseibacillus manihotivorans</name>
    <dbReference type="NCBI Taxonomy" id="88233"/>
    <lineage>
        <taxon>Bacteria</taxon>
        <taxon>Bacillati</taxon>
        <taxon>Bacillota</taxon>
        <taxon>Bacilli</taxon>
        <taxon>Lactobacillales</taxon>
        <taxon>Lactobacillaceae</taxon>
        <taxon>Lacticaseibacillus</taxon>
    </lineage>
</organism>
<dbReference type="EMBL" id="CP045068">
    <property type="protein sequence ID" value="QFQ92830.1"/>
    <property type="molecule type" value="Genomic_DNA"/>
</dbReference>
<dbReference type="PANTHER" id="PTHR33678">
    <property type="entry name" value="BLL1576 PROTEIN"/>
    <property type="match status" value="1"/>
</dbReference>
<dbReference type="InterPro" id="IPR004291">
    <property type="entry name" value="Transposase_IS66_central"/>
</dbReference>
<dbReference type="Pfam" id="PF13007">
    <property type="entry name" value="LZ_Tnp_IS66"/>
    <property type="match status" value="1"/>
</dbReference>
<feature type="domain" description="Transposase IS66 C-terminal" evidence="5">
    <location>
        <begin position="586"/>
        <end position="627"/>
    </location>
</feature>
<feature type="domain" description="Transposase IS66 central" evidence="3">
    <location>
        <begin position="301"/>
        <end position="579"/>
    </location>
</feature>
<keyword evidence="1" id="KW-0175">Coiled coil</keyword>
<evidence type="ECO:0000313" key="6">
    <source>
        <dbReference type="EMBL" id="QFQ92830.1"/>
    </source>
</evidence>
<proteinExistence type="predicted"/>
<evidence type="ECO:0000256" key="1">
    <source>
        <dbReference type="SAM" id="Coils"/>
    </source>
</evidence>
<dbReference type="Pfam" id="PF05717">
    <property type="entry name" value="TnpB_IS66"/>
    <property type="match status" value="1"/>
</dbReference>
<dbReference type="PANTHER" id="PTHR33678:SF1">
    <property type="entry name" value="BLL1576 PROTEIN"/>
    <property type="match status" value="1"/>
</dbReference>
<feature type="region of interest" description="Disordered" evidence="2">
    <location>
        <begin position="181"/>
        <end position="220"/>
    </location>
</feature>
<sequence>MLIDLRKLSGIYLICGKTDLRRGIDGLAGVVSDQYELNPYSRALFLFCGTRKDRFKALYWDGDGFLLLYKRIENGRLQWPTTQKEVRRLHPKQLQRLLSGWGLESTIKHNRPSKKHLVSTVQTVSLVVSSLQRQRNEGSAMTQTTEDLLAQALKEIQLLKEQVAFLNRKLYGVRSEKMTDPNQLSLLEDPSVFTEPEQTGRQSEEEVVASPRKPKRKRSEGIAADLPVEETLITREASVCEHGHQLVAVGKHFVRTEIEHVPGRLYQNQIFEQTYKCVACEEADGDSHLYQAEAPRALFPHSMATPSLVAEVLHQKYTMASPLFRQLHEWARAGVLISETTLANWVIGAARLVQPVYDLLGRVLSVQPFLQGDETPFQVLREPGKTAQSKSYIWVKRSIKMAPQQVVFYAYGDTRSGKFAKSLYTNFSGVLQCDGYAGYNALTEIDRAGCWAHVRRKFFDDAKKSGTLHETVPLKLLNQMFALEKSWTSLDAKARRQQRDAHLRPVIDEFWSWCDAADIPLKSTLGKAVTYAQNQRRSLNRVLEYGELELSNNAAERAMKTFVIGRKNWLFATSPAGADANAIWMTLIETAKANGLDPRAYIRLLLEQLSQLPEFPTEEQLEACLPWNQTFTGTAQSTVA</sequence>
<evidence type="ECO:0000259" key="5">
    <source>
        <dbReference type="Pfam" id="PF13817"/>
    </source>
</evidence>
<dbReference type="InterPro" id="IPR052344">
    <property type="entry name" value="Transposase-related"/>
</dbReference>
<feature type="domain" description="Transposase TnpC homeodomain" evidence="4">
    <location>
        <begin position="159"/>
        <end position="230"/>
    </location>
</feature>
<dbReference type="RefSeq" id="WP_152164851.1">
    <property type="nucleotide sequence ID" value="NZ_CP045068.1"/>
</dbReference>
<evidence type="ECO:0000256" key="2">
    <source>
        <dbReference type="SAM" id="MobiDB-lite"/>
    </source>
</evidence>
<evidence type="ECO:0000259" key="4">
    <source>
        <dbReference type="Pfam" id="PF13007"/>
    </source>
</evidence>
<evidence type="ECO:0000259" key="3">
    <source>
        <dbReference type="Pfam" id="PF03050"/>
    </source>
</evidence>
<dbReference type="InterPro" id="IPR008878">
    <property type="entry name" value="Transposase_IS66_Orf2"/>
</dbReference>
<dbReference type="Pfam" id="PF13817">
    <property type="entry name" value="DDE_Tnp_IS66_C"/>
    <property type="match status" value="1"/>
</dbReference>
<gene>
    <name evidence="6" type="ORF">LM010_16155</name>
</gene>
<feature type="coiled-coil region" evidence="1">
    <location>
        <begin position="142"/>
        <end position="169"/>
    </location>
</feature>
<reference evidence="6 7" key="1">
    <citation type="submission" date="2019-10" db="EMBL/GenBank/DDBJ databases">
        <title>Genome sequencing of Lactobacillus manihotivorans.</title>
        <authorList>
            <person name="Kim K."/>
        </authorList>
    </citation>
    <scope>NUCLEOTIDE SEQUENCE [LARGE SCALE GENOMIC DNA]</scope>
    <source>
        <strain evidence="6 7">LM010</strain>
    </source>
</reference>
<dbReference type="NCBIfam" id="NF033517">
    <property type="entry name" value="transpos_IS66"/>
    <property type="match status" value="1"/>
</dbReference>
<dbReference type="Proteomes" id="UP000388452">
    <property type="component" value="Chromosome"/>
</dbReference>
<accession>A0A5P8JVP4</accession>
<dbReference type="NCBIfam" id="NF033819">
    <property type="entry name" value="IS66_TnpB"/>
    <property type="match status" value="1"/>
</dbReference>
<protein>
    <submittedName>
        <fullName evidence="6">IS66 family transposase</fullName>
    </submittedName>
</protein>
<dbReference type="InterPro" id="IPR024463">
    <property type="entry name" value="Transposase_TnpC_homeodom"/>
</dbReference>